<dbReference type="Proteomes" id="UP000521872">
    <property type="component" value="Unassembled WGS sequence"/>
</dbReference>
<dbReference type="AlphaFoldDB" id="A0A8H4VHQ9"/>
<evidence type="ECO:0000256" key="2">
    <source>
        <dbReference type="ARBA" id="ARBA00022827"/>
    </source>
</evidence>
<evidence type="ECO:0000313" key="6">
    <source>
        <dbReference type="Proteomes" id="UP000521872"/>
    </source>
</evidence>
<gene>
    <name evidence="5" type="ORF">D9613_012306</name>
</gene>
<feature type="domain" description="FAD-binding" evidence="4">
    <location>
        <begin position="9"/>
        <end position="370"/>
    </location>
</feature>
<dbReference type="GO" id="GO:0016491">
    <property type="term" value="F:oxidoreductase activity"/>
    <property type="evidence" value="ECO:0007669"/>
    <property type="project" value="UniProtKB-KW"/>
</dbReference>
<dbReference type="GO" id="GO:0044550">
    <property type="term" value="P:secondary metabolite biosynthetic process"/>
    <property type="evidence" value="ECO:0007669"/>
    <property type="project" value="TreeGrafter"/>
</dbReference>
<dbReference type="Gene3D" id="3.50.50.60">
    <property type="entry name" value="FAD/NAD(P)-binding domain"/>
    <property type="match status" value="1"/>
</dbReference>
<accession>A0A8H4VHQ9</accession>
<organism evidence="5 6">
    <name type="scientific">Agrocybe pediades</name>
    <dbReference type="NCBI Taxonomy" id="84607"/>
    <lineage>
        <taxon>Eukaryota</taxon>
        <taxon>Fungi</taxon>
        <taxon>Dikarya</taxon>
        <taxon>Basidiomycota</taxon>
        <taxon>Agaricomycotina</taxon>
        <taxon>Agaricomycetes</taxon>
        <taxon>Agaricomycetidae</taxon>
        <taxon>Agaricales</taxon>
        <taxon>Agaricineae</taxon>
        <taxon>Strophariaceae</taxon>
        <taxon>Agrocybe</taxon>
    </lineage>
</organism>
<dbReference type="InterPro" id="IPR002938">
    <property type="entry name" value="FAD-bd"/>
</dbReference>
<protein>
    <recommendedName>
        <fullName evidence="4">FAD-binding domain-containing protein</fullName>
    </recommendedName>
</protein>
<dbReference type="PANTHER" id="PTHR46720">
    <property type="entry name" value="HYDROXYLASE, PUTATIVE (AFU_ORTHOLOGUE AFUA_3G01460)-RELATED"/>
    <property type="match status" value="1"/>
</dbReference>
<dbReference type="EMBL" id="JAACJL010000061">
    <property type="protein sequence ID" value="KAF4609568.1"/>
    <property type="molecule type" value="Genomic_DNA"/>
</dbReference>
<name>A0A8H4VHQ9_9AGAR</name>
<keyword evidence="6" id="KW-1185">Reference proteome</keyword>
<keyword evidence="2" id="KW-0274">FAD</keyword>
<dbReference type="SUPFAM" id="SSF51905">
    <property type="entry name" value="FAD/NAD(P)-binding domain"/>
    <property type="match status" value="1"/>
</dbReference>
<dbReference type="Pfam" id="PF01494">
    <property type="entry name" value="FAD_binding_3"/>
    <property type="match status" value="1"/>
</dbReference>
<sequence>MSEKPCLRIAIIGAGIGGLSLSAGLGHMAKERNLEINIYEAASRISEIGAGINVWPRTWSIYKSLGLEDVLLPLLPEKPNDSMRVYFKVRKSDQPKGVHIQDLKMKGGALRFHRAQLQRALLSRMHGQLHLSHRLVSYEETEDEVTLEFANGVKATCDLLVAYDGINSTVRRCFLSKHGKADSPSVNPVWSGDTAYRTLVDADVLEANFPGHRALTNPVMYTGKGKHLIVYPVSNDKLVNFIMCTKDLSKNGTLFDGPIASTCPKEELLDQLPNWEPEVQALVKSSEKMTKWIIRSLVPLEKYASGRVALCGDAAHAMTPHQGMGAGQAIEDAYILGSLLAQKISNADMVSKVTEIYNAIRCPIGNMALEKSRRCGNLCQLLGPGFGNVKDGDANLPRWKLLRITKGYDKELEWVWKESADIDRARALAMLSSSQGV</sequence>
<dbReference type="GO" id="GO:0071949">
    <property type="term" value="F:FAD binding"/>
    <property type="evidence" value="ECO:0007669"/>
    <property type="project" value="InterPro"/>
</dbReference>
<evidence type="ECO:0000313" key="5">
    <source>
        <dbReference type="EMBL" id="KAF4609568.1"/>
    </source>
</evidence>
<dbReference type="InterPro" id="IPR051104">
    <property type="entry name" value="FAD_monoxygenase"/>
</dbReference>
<evidence type="ECO:0000259" key="4">
    <source>
        <dbReference type="Pfam" id="PF01494"/>
    </source>
</evidence>
<evidence type="ECO:0000256" key="1">
    <source>
        <dbReference type="ARBA" id="ARBA00022630"/>
    </source>
</evidence>
<evidence type="ECO:0000256" key="3">
    <source>
        <dbReference type="ARBA" id="ARBA00023002"/>
    </source>
</evidence>
<dbReference type="PRINTS" id="PR00420">
    <property type="entry name" value="RNGMNOXGNASE"/>
</dbReference>
<proteinExistence type="predicted"/>
<comment type="caution">
    <text evidence="5">The sequence shown here is derived from an EMBL/GenBank/DDBJ whole genome shotgun (WGS) entry which is preliminary data.</text>
</comment>
<dbReference type="PANTHER" id="PTHR46720:SF3">
    <property type="entry name" value="FAD-BINDING DOMAIN-CONTAINING PROTEIN-RELATED"/>
    <property type="match status" value="1"/>
</dbReference>
<keyword evidence="1" id="KW-0285">Flavoprotein</keyword>
<dbReference type="InterPro" id="IPR036188">
    <property type="entry name" value="FAD/NAD-bd_sf"/>
</dbReference>
<reference evidence="5 6" key="1">
    <citation type="submission" date="2019-12" db="EMBL/GenBank/DDBJ databases">
        <authorList>
            <person name="Floudas D."/>
            <person name="Bentzer J."/>
            <person name="Ahren D."/>
            <person name="Johansson T."/>
            <person name="Persson P."/>
            <person name="Tunlid A."/>
        </authorList>
    </citation>
    <scope>NUCLEOTIDE SEQUENCE [LARGE SCALE GENOMIC DNA]</scope>
    <source>
        <strain evidence="5 6">CBS 102.39</strain>
    </source>
</reference>
<dbReference type="SUPFAM" id="SSF54373">
    <property type="entry name" value="FAD-linked reductases, C-terminal domain"/>
    <property type="match status" value="1"/>
</dbReference>
<keyword evidence="3" id="KW-0560">Oxidoreductase</keyword>